<dbReference type="CDD" id="cd01061">
    <property type="entry name" value="RNase_T2_euk"/>
    <property type="match status" value="1"/>
</dbReference>
<dbReference type="PANTHER" id="PTHR11240:SF61">
    <property type="entry name" value="EXTRACELLULAR RIBONUCLEASE LE-LIKE ISOFORM X1"/>
    <property type="match status" value="1"/>
</dbReference>
<evidence type="ECO:0000256" key="1">
    <source>
        <dbReference type="ARBA" id="ARBA00007469"/>
    </source>
</evidence>
<evidence type="ECO:0000256" key="2">
    <source>
        <dbReference type="ARBA" id="ARBA00023157"/>
    </source>
</evidence>
<dbReference type="EMBL" id="JARAOO010000003">
    <property type="protein sequence ID" value="KAJ7974402.1"/>
    <property type="molecule type" value="Genomic_DNA"/>
</dbReference>
<dbReference type="Pfam" id="PF00445">
    <property type="entry name" value="Ribonuclease_T2"/>
    <property type="match status" value="1"/>
</dbReference>
<feature type="signal peptide" evidence="4">
    <location>
        <begin position="1"/>
        <end position="23"/>
    </location>
</feature>
<dbReference type="GO" id="GO:0005576">
    <property type="term" value="C:extracellular region"/>
    <property type="evidence" value="ECO:0007669"/>
    <property type="project" value="TreeGrafter"/>
</dbReference>
<comment type="caution">
    <text evidence="5">The sequence shown here is derived from an EMBL/GenBank/DDBJ whole genome shotgun (WGS) entry which is preliminary data.</text>
</comment>
<evidence type="ECO:0000256" key="3">
    <source>
        <dbReference type="RuleBase" id="RU004328"/>
    </source>
</evidence>
<accession>A0AAD7Q433</accession>
<dbReference type="AlphaFoldDB" id="A0AAD7Q433"/>
<dbReference type="PANTHER" id="PTHR11240">
    <property type="entry name" value="RIBONUCLEASE T2"/>
    <property type="match status" value="1"/>
</dbReference>
<keyword evidence="2" id="KW-1015">Disulfide bond</keyword>
<feature type="chain" id="PRO_5042004277" evidence="4">
    <location>
        <begin position="24"/>
        <end position="244"/>
    </location>
</feature>
<reference evidence="5" key="1">
    <citation type="journal article" date="2023" name="Science">
        <title>Elucidation of the pathway for biosynthesis of saponin adjuvants from the soapbark tree.</title>
        <authorList>
            <person name="Reed J."/>
            <person name="Orme A."/>
            <person name="El-Demerdash A."/>
            <person name="Owen C."/>
            <person name="Martin L.B.B."/>
            <person name="Misra R.C."/>
            <person name="Kikuchi S."/>
            <person name="Rejzek M."/>
            <person name="Martin A.C."/>
            <person name="Harkess A."/>
            <person name="Leebens-Mack J."/>
            <person name="Louveau T."/>
            <person name="Stephenson M.J."/>
            <person name="Osbourn A."/>
        </authorList>
    </citation>
    <scope>NUCLEOTIDE SEQUENCE</scope>
    <source>
        <strain evidence="5">S10</strain>
    </source>
</reference>
<dbReference type="InterPro" id="IPR036430">
    <property type="entry name" value="RNase_T2-like_sf"/>
</dbReference>
<dbReference type="InterPro" id="IPR001568">
    <property type="entry name" value="RNase_T2-like"/>
</dbReference>
<evidence type="ECO:0000256" key="4">
    <source>
        <dbReference type="SAM" id="SignalP"/>
    </source>
</evidence>
<dbReference type="GO" id="GO:0006401">
    <property type="term" value="P:RNA catabolic process"/>
    <property type="evidence" value="ECO:0007669"/>
    <property type="project" value="TreeGrafter"/>
</dbReference>
<keyword evidence="6" id="KW-1185">Reference proteome</keyword>
<dbReference type="GO" id="GO:0003723">
    <property type="term" value="F:RNA binding"/>
    <property type="evidence" value="ECO:0007669"/>
    <property type="project" value="InterPro"/>
</dbReference>
<keyword evidence="4" id="KW-0732">Signal</keyword>
<dbReference type="Proteomes" id="UP001163823">
    <property type="component" value="Chromosome 3"/>
</dbReference>
<organism evidence="5 6">
    <name type="scientific">Quillaja saponaria</name>
    <name type="common">Soap bark tree</name>
    <dbReference type="NCBI Taxonomy" id="32244"/>
    <lineage>
        <taxon>Eukaryota</taxon>
        <taxon>Viridiplantae</taxon>
        <taxon>Streptophyta</taxon>
        <taxon>Embryophyta</taxon>
        <taxon>Tracheophyta</taxon>
        <taxon>Spermatophyta</taxon>
        <taxon>Magnoliopsida</taxon>
        <taxon>eudicotyledons</taxon>
        <taxon>Gunneridae</taxon>
        <taxon>Pentapetalae</taxon>
        <taxon>rosids</taxon>
        <taxon>fabids</taxon>
        <taxon>Fabales</taxon>
        <taxon>Quillajaceae</taxon>
        <taxon>Quillaja</taxon>
    </lineage>
</organism>
<proteinExistence type="inferred from homology"/>
<name>A0AAD7Q433_QUISA</name>
<sequence length="244" mass="28170">MKVTYDLMLILVVVFELLQAALCDLQTHNVSQFVQPVMQASTVPLAMTQNDFVYFVQQWQISICDRRPCLKPARPVFSILGLWPSSYTGQLLSNCNNGSRFNQQKISDLLIKLDAEWPSLLHEDNIMFWKEEWERHGICTETKLNQHAFFQAALKLKQKYKLTEILQERGIYPFGNVYGLDSISNAITAMTGHRPQIQCNLFKQIPQLSQIFLCFDTTATKIIDCPQRRRCQHDAVMFPYTLGS</sequence>
<dbReference type="SUPFAM" id="SSF55895">
    <property type="entry name" value="Ribonuclease Rh-like"/>
    <property type="match status" value="1"/>
</dbReference>
<dbReference type="GO" id="GO:0033897">
    <property type="term" value="F:ribonuclease T2 activity"/>
    <property type="evidence" value="ECO:0007669"/>
    <property type="project" value="InterPro"/>
</dbReference>
<dbReference type="InterPro" id="IPR033697">
    <property type="entry name" value="Ribonuclease_T2_eukaryotic"/>
</dbReference>
<dbReference type="KEGG" id="qsa:O6P43_004480"/>
<protein>
    <submittedName>
        <fullName evidence="5">Extracellular ribonuclease LE-like isoform X2</fullName>
    </submittedName>
</protein>
<evidence type="ECO:0000313" key="5">
    <source>
        <dbReference type="EMBL" id="KAJ7974402.1"/>
    </source>
</evidence>
<gene>
    <name evidence="5" type="ORF">O6P43_004480</name>
</gene>
<dbReference type="Gene3D" id="3.90.730.10">
    <property type="entry name" value="Ribonuclease T2-like"/>
    <property type="match status" value="1"/>
</dbReference>
<evidence type="ECO:0000313" key="6">
    <source>
        <dbReference type="Proteomes" id="UP001163823"/>
    </source>
</evidence>
<comment type="similarity">
    <text evidence="1 3">Belongs to the RNase T2 family.</text>
</comment>